<evidence type="ECO:0000313" key="1">
    <source>
        <dbReference type="EMBL" id="KAH7834233.1"/>
    </source>
</evidence>
<evidence type="ECO:0000313" key="2">
    <source>
        <dbReference type="Proteomes" id="UP000828048"/>
    </source>
</evidence>
<organism evidence="1 2">
    <name type="scientific">Vaccinium darrowii</name>
    <dbReference type="NCBI Taxonomy" id="229202"/>
    <lineage>
        <taxon>Eukaryota</taxon>
        <taxon>Viridiplantae</taxon>
        <taxon>Streptophyta</taxon>
        <taxon>Embryophyta</taxon>
        <taxon>Tracheophyta</taxon>
        <taxon>Spermatophyta</taxon>
        <taxon>Magnoliopsida</taxon>
        <taxon>eudicotyledons</taxon>
        <taxon>Gunneridae</taxon>
        <taxon>Pentapetalae</taxon>
        <taxon>asterids</taxon>
        <taxon>Ericales</taxon>
        <taxon>Ericaceae</taxon>
        <taxon>Vaccinioideae</taxon>
        <taxon>Vaccinieae</taxon>
        <taxon>Vaccinium</taxon>
    </lineage>
</organism>
<dbReference type="Proteomes" id="UP000828048">
    <property type="component" value="Chromosome 2"/>
</dbReference>
<accession>A0ACB7X0H0</accession>
<reference evidence="1 2" key="1">
    <citation type="journal article" date="2021" name="Hortic Res">
        <title>High-quality reference genome and annotation aids understanding of berry development for evergreen blueberry (Vaccinium darrowii).</title>
        <authorList>
            <person name="Yu J."/>
            <person name="Hulse-Kemp A.M."/>
            <person name="Babiker E."/>
            <person name="Staton M."/>
        </authorList>
    </citation>
    <scope>NUCLEOTIDE SEQUENCE [LARGE SCALE GENOMIC DNA]</scope>
    <source>
        <strain evidence="2">cv. NJ 8807/NJ 8810</strain>
        <tissue evidence="1">Young leaf</tissue>
    </source>
</reference>
<gene>
    <name evidence="1" type="ORF">Vadar_013996</name>
</gene>
<protein>
    <submittedName>
        <fullName evidence="1">Uncharacterized protein</fullName>
    </submittedName>
</protein>
<sequence>MANNVESKAITQDGGAVDNNAKLKPHPISVILKKTHESINNMLTLVVKSGKFTLRYETVLKLLRKSEGKLIIIRTIARPLRKSKIEYYTMLSKVGDWGFPLEGN</sequence>
<name>A0ACB7X0H0_9ERIC</name>
<comment type="caution">
    <text evidence="1">The sequence shown here is derived from an EMBL/GenBank/DDBJ whole genome shotgun (WGS) entry which is preliminary data.</text>
</comment>
<keyword evidence="2" id="KW-1185">Reference proteome</keyword>
<dbReference type="EMBL" id="CM037152">
    <property type="protein sequence ID" value="KAH7834233.1"/>
    <property type="molecule type" value="Genomic_DNA"/>
</dbReference>
<proteinExistence type="predicted"/>